<protein>
    <submittedName>
        <fullName evidence="1">Uncharacterized protein</fullName>
    </submittedName>
</protein>
<organism evidence="1 2">
    <name type="scientific">Paramecium sonneborni</name>
    <dbReference type="NCBI Taxonomy" id="65129"/>
    <lineage>
        <taxon>Eukaryota</taxon>
        <taxon>Sar</taxon>
        <taxon>Alveolata</taxon>
        <taxon>Ciliophora</taxon>
        <taxon>Intramacronucleata</taxon>
        <taxon>Oligohymenophorea</taxon>
        <taxon>Peniculida</taxon>
        <taxon>Parameciidae</taxon>
        <taxon>Paramecium</taxon>
    </lineage>
</organism>
<gene>
    <name evidence="1" type="ORF">PSON_ATCC_30995.1.T3370017</name>
</gene>
<dbReference type="Proteomes" id="UP000692954">
    <property type="component" value="Unassembled WGS sequence"/>
</dbReference>
<dbReference type="AlphaFoldDB" id="A0A8S1RTZ6"/>
<evidence type="ECO:0000313" key="2">
    <source>
        <dbReference type="Proteomes" id="UP000692954"/>
    </source>
</evidence>
<keyword evidence="2" id="KW-1185">Reference proteome</keyword>
<evidence type="ECO:0000313" key="1">
    <source>
        <dbReference type="EMBL" id="CAD8130853.1"/>
    </source>
</evidence>
<comment type="caution">
    <text evidence="1">The sequence shown here is derived from an EMBL/GenBank/DDBJ whole genome shotgun (WGS) entry which is preliminary data.</text>
</comment>
<proteinExistence type="predicted"/>
<dbReference type="EMBL" id="CAJJDN010000337">
    <property type="protein sequence ID" value="CAD8130853.1"/>
    <property type="molecule type" value="Genomic_DNA"/>
</dbReference>
<accession>A0A8S1RTZ6</accession>
<reference evidence="1" key="1">
    <citation type="submission" date="2021-01" db="EMBL/GenBank/DDBJ databases">
        <authorList>
            <consortium name="Genoscope - CEA"/>
            <person name="William W."/>
        </authorList>
    </citation>
    <scope>NUCLEOTIDE SEQUENCE</scope>
</reference>
<sequence length="114" mass="13860">MLNYLKQMRVFVVVKLEHAVIKLKVKHMRIYQEMLSLLKLKWLKEQVSKKQKIKLKLKKLINLQTQLLIYFNWQQEFMQSSKVQLLEQKQILFDAQALHQQFFVINGLQVLLYD</sequence>
<name>A0A8S1RTZ6_9CILI</name>